<evidence type="ECO:0000256" key="2">
    <source>
        <dbReference type="ARBA" id="ARBA00005992"/>
    </source>
</evidence>
<dbReference type="PANTHER" id="PTHR41533">
    <property type="entry name" value="L,D-TRANSPEPTIDASE HI_1667-RELATED"/>
    <property type="match status" value="1"/>
</dbReference>
<dbReference type="GO" id="GO:0008360">
    <property type="term" value="P:regulation of cell shape"/>
    <property type="evidence" value="ECO:0007669"/>
    <property type="project" value="UniProtKB-UniRule"/>
</dbReference>
<dbReference type="PATRIC" id="fig|1317118.6.peg.963"/>
<organism evidence="10 11">
    <name type="scientific">Roseivivax marinus</name>
    <dbReference type="NCBI Taxonomy" id="1379903"/>
    <lineage>
        <taxon>Bacteria</taxon>
        <taxon>Pseudomonadati</taxon>
        <taxon>Pseudomonadota</taxon>
        <taxon>Alphaproteobacteria</taxon>
        <taxon>Rhodobacterales</taxon>
        <taxon>Roseobacteraceae</taxon>
        <taxon>Roseivivax</taxon>
    </lineage>
</organism>
<dbReference type="EMBL" id="AQQW01000002">
    <property type="protein sequence ID" value="ETW14155.1"/>
    <property type="molecule type" value="Genomic_DNA"/>
</dbReference>
<dbReference type="Proteomes" id="UP000019063">
    <property type="component" value="Unassembled WGS sequence"/>
</dbReference>
<comment type="pathway">
    <text evidence="1 7">Cell wall biogenesis; peptidoglycan biosynthesis.</text>
</comment>
<dbReference type="SUPFAM" id="SSF47090">
    <property type="entry name" value="PGBD-like"/>
    <property type="match status" value="1"/>
</dbReference>
<dbReference type="eggNOG" id="COG2989">
    <property type="taxonomic scope" value="Bacteria"/>
</dbReference>
<feature type="domain" description="L,D-TPase catalytic" evidence="9">
    <location>
        <begin position="299"/>
        <end position="470"/>
    </location>
</feature>
<dbReference type="InterPro" id="IPR038063">
    <property type="entry name" value="Transpep_catalytic_dom"/>
</dbReference>
<feature type="active site" description="Nucleophile" evidence="7">
    <location>
        <position position="445"/>
    </location>
</feature>
<evidence type="ECO:0000256" key="7">
    <source>
        <dbReference type="PROSITE-ProRule" id="PRU01373"/>
    </source>
</evidence>
<feature type="chain" id="PRO_5004842360" evidence="8">
    <location>
        <begin position="33"/>
        <end position="534"/>
    </location>
</feature>
<protein>
    <submittedName>
        <fullName evidence="10">Peptidoglycan binding protein</fullName>
    </submittedName>
</protein>
<name>W4HQ68_9RHOB</name>
<dbReference type="SUPFAM" id="SSF141523">
    <property type="entry name" value="L,D-transpeptidase catalytic domain-like"/>
    <property type="match status" value="1"/>
</dbReference>
<dbReference type="GO" id="GO:0004180">
    <property type="term" value="F:carboxypeptidase activity"/>
    <property type="evidence" value="ECO:0007669"/>
    <property type="project" value="UniProtKB-ARBA"/>
</dbReference>
<keyword evidence="4 7" id="KW-0133">Cell shape</keyword>
<dbReference type="CDD" id="cd16913">
    <property type="entry name" value="YkuD_like"/>
    <property type="match status" value="1"/>
</dbReference>
<proteinExistence type="inferred from homology"/>
<reference evidence="10 11" key="1">
    <citation type="journal article" date="2014" name="Antonie Van Leeuwenhoek">
        <title>Roseivivax atlanticus sp. nov., isolated from surface seawater of the Atlantic Ocean.</title>
        <authorList>
            <person name="Li G."/>
            <person name="Lai Q."/>
            <person name="Liu X."/>
            <person name="Sun F."/>
            <person name="Shao Z."/>
        </authorList>
    </citation>
    <scope>NUCLEOTIDE SEQUENCE [LARGE SCALE GENOMIC DNA]</scope>
    <source>
        <strain evidence="10 11">22II-s10s</strain>
    </source>
</reference>
<dbReference type="PROSITE" id="PS52029">
    <property type="entry name" value="LD_TPASE"/>
    <property type="match status" value="1"/>
</dbReference>
<dbReference type="GO" id="GO:0016740">
    <property type="term" value="F:transferase activity"/>
    <property type="evidence" value="ECO:0007669"/>
    <property type="project" value="UniProtKB-KW"/>
</dbReference>
<evidence type="ECO:0000256" key="8">
    <source>
        <dbReference type="SAM" id="SignalP"/>
    </source>
</evidence>
<evidence type="ECO:0000313" key="10">
    <source>
        <dbReference type="EMBL" id="ETW14155.1"/>
    </source>
</evidence>
<dbReference type="Gene3D" id="2.40.440.10">
    <property type="entry name" value="L,D-transpeptidase catalytic domain-like"/>
    <property type="match status" value="1"/>
</dbReference>
<gene>
    <name evidence="10" type="ORF">ATO8_04656</name>
</gene>
<evidence type="ECO:0000259" key="9">
    <source>
        <dbReference type="PROSITE" id="PS52029"/>
    </source>
</evidence>
<keyword evidence="8" id="KW-0732">Signal</keyword>
<comment type="caution">
    <text evidence="10">The sequence shown here is derived from an EMBL/GenBank/DDBJ whole genome shotgun (WGS) entry which is preliminary data.</text>
</comment>
<dbReference type="InterPro" id="IPR052905">
    <property type="entry name" value="LD-transpeptidase_YkuD-like"/>
</dbReference>
<feature type="signal peptide" evidence="8">
    <location>
        <begin position="1"/>
        <end position="32"/>
    </location>
</feature>
<evidence type="ECO:0000313" key="11">
    <source>
        <dbReference type="Proteomes" id="UP000019063"/>
    </source>
</evidence>
<evidence type="ECO:0000256" key="3">
    <source>
        <dbReference type="ARBA" id="ARBA00022679"/>
    </source>
</evidence>
<sequence length="534" mass="59688">MTRASTLRNRTGALLAGAALALTLGFAAPATAQVTAFKRAVAETVGEDEAVAAFYRNRGFEPVWTGPEDIQRLRREALLEAVTMASAHGLPAGRYDANALMAEMRAARTAEERGALDVHLSLTFARFARDLSAGALDPRRVISGLKREVYIPDTADLLDKLESDDPRAVFRGLAPSSPEYGRLMREKMRLERVVARGGWGRPVSPGRIDPGESGSRVVPLRDRLIAMNYLRPTASAVYDSALEQAVKTFQADHGLAVDGIAGDSTLRELNHSPETRLQQVLVAMERERWLNRPGGLGKRHIKVNLTEFMARVYDDEKVTFETRAVIGSNESDRQTPEFSDEMDHMVINPSWYVPRSIIKNEYLPQLRRNPYAVSHLQILNSRGQVVSRNQSFAGSFPYSMRQPPGPKNALGQVKFMFPNKYNIYLHDTPAQHLFSRTVRAYSHGCVRLDDPYEFAYTLLAKQEDDPEGFFHSRLRTGAEARVNLVEPVPVHLIYRTAFTQAKGHVQYRPDIYNRDQTIWRALSAAGVVLGRGES</sequence>
<dbReference type="GO" id="GO:0071555">
    <property type="term" value="P:cell wall organization"/>
    <property type="evidence" value="ECO:0007669"/>
    <property type="project" value="UniProtKB-UniRule"/>
</dbReference>
<evidence type="ECO:0000256" key="6">
    <source>
        <dbReference type="ARBA" id="ARBA00023316"/>
    </source>
</evidence>
<feature type="active site" description="Proton donor/acceptor" evidence="7">
    <location>
        <position position="426"/>
    </location>
</feature>
<dbReference type="UniPathway" id="UPA00219"/>
<dbReference type="Pfam" id="PF20142">
    <property type="entry name" value="Scaffold"/>
    <property type="match status" value="1"/>
</dbReference>
<dbReference type="GO" id="GO:0009252">
    <property type="term" value="P:peptidoglycan biosynthetic process"/>
    <property type="evidence" value="ECO:0007669"/>
    <property type="project" value="UniProtKB-UniPathway"/>
</dbReference>
<dbReference type="InterPro" id="IPR002477">
    <property type="entry name" value="Peptidoglycan-bd-like"/>
</dbReference>
<evidence type="ECO:0000256" key="1">
    <source>
        <dbReference type="ARBA" id="ARBA00004752"/>
    </source>
</evidence>
<dbReference type="InterPro" id="IPR045380">
    <property type="entry name" value="LD_TPept_scaffold_dom"/>
</dbReference>
<keyword evidence="5 7" id="KW-0573">Peptidoglycan synthesis</keyword>
<evidence type="ECO:0000256" key="5">
    <source>
        <dbReference type="ARBA" id="ARBA00022984"/>
    </source>
</evidence>
<dbReference type="InterPro" id="IPR005490">
    <property type="entry name" value="LD_TPept_cat_dom"/>
</dbReference>
<dbReference type="RefSeq" id="WP_051487389.1">
    <property type="nucleotide sequence ID" value="NZ_AQQW01000002.1"/>
</dbReference>
<evidence type="ECO:0000256" key="4">
    <source>
        <dbReference type="ARBA" id="ARBA00022960"/>
    </source>
</evidence>
<dbReference type="PANTHER" id="PTHR41533:SF2">
    <property type="entry name" value="BLR7131 PROTEIN"/>
    <property type="match status" value="1"/>
</dbReference>
<dbReference type="AlphaFoldDB" id="W4HQ68"/>
<dbReference type="Pfam" id="PF03734">
    <property type="entry name" value="YkuD"/>
    <property type="match status" value="1"/>
</dbReference>
<dbReference type="InterPro" id="IPR036366">
    <property type="entry name" value="PGBDSf"/>
</dbReference>
<keyword evidence="11" id="KW-1185">Reference proteome</keyword>
<dbReference type="Gene3D" id="1.10.101.10">
    <property type="entry name" value="PGBD-like superfamily/PGBD"/>
    <property type="match status" value="1"/>
</dbReference>
<comment type="similarity">
    <text evidence="2">Belongs to the YkuD family.</text>
</comment>
<dbReference type="Pfam" id="PF01471">
    <property type="entry name" value="PG_binding_1"/>
    <property type="match status" value="1"/>
</dbReference>
<dbReference type="InterPro" id="IPR036365">
    <property type="entry name" value="PGBD-like_sf"/>
</dbReference>
<accession>W4HQ68</accession>
<dbReference type="STRING" id="1379903.ATO8_04656"/>
<keyword evidence="6 7" id="KW-0961">Cell wall biogenesis/degradation</keyword>
<keyword evidence="3" id="KW-0808">Transferase</keyword>